<comment type="caution">
    <text evidence="7">The sequence shown here is derived from an EMBL/GenBank/DDBJ whole genome shotgun (WGS) entry which is preliminary data.</text>
</comment>
<dbReference type="PROSITE" id="PS50234">
    <property type="entry name" value="VWFA"/>
    <property type="match status" value="1"/>
</dbReference>
<dbReference type="Proteomes" id="UP000761264">
    <property type="component" value="Unassembled WGS sequence"/>
</dbReference>
<evidence type="ECO:0000256" key="1">
    <source>
        <dbReference type="ARBA" id="ARBA00004613"/>
    </source>
</evidence>
<reference evidence="7" key="1">
    <citation type="submission" date="2020-03" db="EMBL/GenBank/DDBJ databases">
        <title>Genome of Pelagibius litoralis DSM 21314T.</title>
        <authorList>
            <person name="Wang G."/>
        </authorList>
    </citation>
    <scope>NUCLEOTIDE SEQUENCE</scope>
    <source>
        <strain evidence="7">DSM 21314</strain>
    </source>
</reference>
<keyword evidence="4" id="KW-0175">Coiled coil</keyword>
<dbReference type="Gene3D" id="3.40.50.410">
    <property type="entry name" value="von Willebrand factor, type A domain"/>
    <property type="match status" value="1"/>
</dbReference>
<dbReference type="InterPro" id="IPR056861">
    <property type="entry name" value="HMCN1-like_VWA"/>
</dbReference>
<dbReference type="InterPro" id="IPR002035">
    <property type="entry name" value="VWF_A"/>
</dbReference>
<comment type="subcellular location">
    <subcellularLocation>
        <location evidence="1">Secreted</location>
    </subcellularLocation>
</comment>
<gene>
    <name evidence="7" type="ORF">HBA54_25365</name>
</gene>
<evidence type="ECO:0000256" key="4">
    <source>
        <dbReference type="SAM" id="Coils"/>
    </source>
</evidence>
<accession>A0A967F2Q7</accession>
<dbReference type="Pfam" id="PF25106">
    <property type="entry name" value="VWA_4"/>
    <property type="match status" value="1"/>
</dbReference>
<evidence type="ECO:0000313" key="8">
    <source>
        <dbReference type="Proteomes" id="UP000761264"/>
    </source>
</evidence>
<protein>
    <submittedName>
        <fullName evidence="7">VWA domain-containing protein</fullName>
    </submittedName>
</protein>
<feature type="signal peptide" evidence="5">
    <location>
        <begin position="1"/>
        <end position="23"/>
    </location>
</feature>
<evidence type="ECO:0000256" key="3">
    <source>
        <dbReference type="ARBA" id="ARBA00022729"/>
    </source>
</evidence>
<dbReference type="CDD" id="cd00198">
    <property type="entry name" value="vWFA"/>
    <property type="match status" value="1"/>
</dbReference>
<keyword evidence="8" id="KW-1185">Reference proteome</keyword>
<evidence type="ECO:0000313" key="7">
    <source>
        <dbReference type="EMBL" id="NIA71933.1"/>
    </source>
</evidence>
<keyword evidence="3 5" id="KW-0732">Signal</keyword>
<feature type="coiled-coil region" evidence="4">
    <location>
        <begin position="327"/>
        <end position="354"/>
    </location>
</feature>
<dbReference type="InterPro" id="IPR036465">
    <property type="entry name" value="vWFA_dom_sf"/>
</dbReference>
<dbReference type="InterPro" id="IPR052969">
    <property type="entry name" value="Thr-specific_kinase-like"/>
</dbReference>
<sequence length="384" mass="41612">MRSVLTAITLAASLALLPSALTAAQPSGADGLQPAHARLERPTIDVAFVLDTTGSMTQLIQGAKVKIWSIAKEMLDAQVTPQLRIGLVGYRDRGDNYVTRVFDLTEDIDQIYGELLKFEADGGGDRPESVNQALDDAVNIMSWGQTSSAYKVVFLVGDSPPQMNYRDDVAYHATAKKAARKGIVINTILAGGARDTGAVWREIATLAQGRYAEIPQSGNMQVIETPYDQDIQSLNQRLTRTAIPYGNAAQQESIQRKLENSASAPSSVAADKSAYRRLKSAHDEVVTGAGELINDLALGVVSLEELEAADLPKPLQAMGPEEREAVIAQKTAMREELRKKLDALLVQREAYLQEERVSAGKSDSFDSKVEAIIREQGAAKGIIY</sequence>
<feature type="chain" id="PRO_5037776588" evidence="5">
    <location>
        <begin position="24"/>
        <end position="384"/>
    </location>
</feature>
<feature type="domain" description="VWFA" evidence="6">
    <location>
        <begin position="45"/>
        <end position="238"/>
    </location>
</feature>
<evidence type="ECO:0000256" key="2">
    <source>
        <dbReference type="ARBA" id="ARBA00022525"/>
    </source>
</evidence>
<name>A0A967F2Q7_9PROT</name>
<dbReference type="PANTHER" id="PTHR47763:SF1">
    <property type="entry name" value="DUF659 DOMAIN-CONTAINING PROTEIN"/>
    <property type="match status" value="1"/>
</dbReference>
<proteinExistence type="predicted"/>
<dbReference type="PANTHER" id="PTHR47763">
    <property type="entry name" value="ALPHA-PROTEIN KINASE VWKA"/>
    <property type="match status" value="1"/>
</dbReference>
<dbReference type="AlphaFoldDB" id="A0A967F2Q7"/>
<dbReference type="EMBL" id="JAAQPH010000028">
    <property type="protein sequence ID" value="NIA71933.1"/>
    <property type="molecule type" value="Genomic_DNA"/>
</dbReference>
<evidence type="ECO:0000256" key="5">
    <source>
        <dbReference type="SAM" id="SignalP"/>
    </source>
</evidence>
<dbReference type="RefSeq" id="WP_167230361.1">
    <property type="nucleotide sequence ID" value="NZ_JAAQPH010000028.1"/>
</dbReference>
<dbReference type="GO" id="GO:0005737">
    <property type="term" value="C:cytoplasm"/>
    <property type="evidence" value="ECO:0007669"/>
    <property type="project" value="TreeGrafter"/>
</dbReference>
<dbReference type="SMART" id="SM00327">
    <property type="entry name" value="VWA"/>
    <property type="match status" value="1"/>
</dbReference>
<evidence type="ECO:0000259" key="6">
    <source>
        <dbReference type="PROSITE" id="PS50234"/>
    </source>
</evidence>
<organism evidence="7 8">
    <name type="scientific">Pelagibius litoralis</name>
    <dbReference type="NCBI Taxonomy" id="374515"/>
    <lineage>
        <taxon>Bacteria</taxon>
        <taxon>Pseudomonadati</taxon>
        <taxon>Pseudomonadota</taxon>
        <taxon>Alphaproteobacteria</taxon>
        <taxon>Rhodospirillales</taxon>
        <taxon>Rhodovibrionaceae</taxon>
        <taxon>Pelagibius</taxon>
    </lineage>
</organism>
<dbReference type="GO" id="GO:0004674">
    <property type="term" value="F:protein serine/threonine kinase activity"/>
    <property type="evidence" value="ECO:0007669"/>
    <property type="project" value="TreeGrafter"/>
</dbReference>
<keyword evidence="2" id="KW-0964">Secreted</keyword>
<dbReference type="SUPFAM" id="SSF53300">
    <property type="entry name" value="vWA-like"/>
    <property type="match status" value="1"/>
</dbReference>